<feature type="compositionally biased region" description="Basic and acidic residues" evidence="1">
    <location>
        <begin position="87"/>
        <end position="99"/>
    </location>
</feature>
<protein>
    <submittedName>
        <fullName evidence="2">Uncharacterized protein</fullName>
    </submittedName>
</protein>
<sequence length="159" mass="17802">VQRRGPLGGRARRGPRLPRGWRLPCPLPERSGGTGRAEPTRDSCCHLQQERGRGEGRGARRGKSPSRRVAARNGESGGARRVGASGRRREGSERQSRRVRDGRRRRRRRRLRRTRRSAGTLGGRTTGERAKLRAPGNGADNVFWDGALFFLPSFRLFAV</sequence>
<feature type="compositionally biased region" description="Basic residues" evidence="1">
    <location>
        <begin position="100"/>
        <end position="116"/>
    </location>
</feature>
<gene>
    <name evidence="2" type="ORF">BJ554DRAFT_8083</name>
</gene>
<dbReference type="AlphaFoldDB" id="A0A8H8DIS1"/>
<reference evidence="2 3" key="1">
    <citation type="journal article" name="Sci. Rep.">
        <title>Genome-scale phylogenetic analyses confirm Olpidium as the closest living zoosporic fungus to the non-flagellated, terrestrial fungi.</title>
        <authorList>
            <person name="Chang Y."/>
            <person name="Rochon D."/>
            <person name="Sekimoto S."/>
            <person name="Wang Y."/>
            <person name="Chovatia M."/>
            <person name="Sandor L."/>
            <person name="Salamov A."/>
            <person name="Grigoriev I.V."/>
            <person name="Stajich J.E."/>
            <person name="Spatafora J.W."/>
        </authorList>
    </citation>
    <scope>NUCLEOTIDE SEQUENCE [LARGE SCALE GENOMIC DNA]</scope>
    <source>
        <strain evidence="2">S191</strain>
    </source>
</reference>
<name>A0A8H8DIS1_9FUNG</name>
<proteinExistence type="predicted"/>
<feature type="compositionally biased region" description="Basic and acidic residues" evidence="1">
    <location>
        <begin position="38"/>
        <end position="58"/>
    </location>
</feature>
<feature type="compositionally biased region" description="Basic residues" evidence="1">
    <location>
        <begin position="59"/>
        <end position="70"/>
    </location>
</feature>
<organism evidence="2 3">
    <name type="scientific">Olpidium bornovanus</name>
    <dbReference type="NCBI Taxonomy" id="278681"/>
    <lineage>
        <taxon>Eukaryota</taxon>
        <taxon>Fungi</taxon>
        <taxon>Fungi incertae sedis</taxon>
        <taxon>Olpidiomycota</taxon>
        <taxon>Olpidiomycotina</taxon>
        <taxon>Olpidiomycetes</taxon>
        <taxon>Olpidiales</taxon>
        <taxon>Olpidiaceae</taxon>
        <taxon>Olpidium</taxon>
    </lineage>
</organism>
<evidence type="ECO:0000313" key="3">
    <source>
        <dbReference type="Proteomes" id="UP000673691"/>
    </source>
</evidence>
<accession>A0A8H8DIS1</accession>
<comment type="caution">
    <text evidence="2">The sequence shown here is derived from an EMBL/GenBank/DDBJ whole genome shotgun (WGS) entry which is preliminary data.</text>
</comment>
<evidence type="ECO:0000256" key="1">
    <source>
        <dbReference type="SAM" id="MobiDB-lite"/>
    </source>
</evidence>
<feature type="non-terminal residue" evidence="2">
    <location>
        <position position="1"/>
    </location>
</feature>
<evidence type="ECO:0000313" key="2">
    <source>
        <dbReference type="EMBL" id="KAG5459938.1"/>
    </source>
</evidence>
<keyword evidence="3" id="KW-1185">Reference proteome</keyword>
<dbReference type="EMBL" id="JAEFCI010006035">
    <property type="protein sequence ID" value="KAG5459938.1"/>
    <property type="molecule type" value="Genomic_DNA"/>
</dbReference>
<dbReference type="Proteomes" id="UP000673691">
    <property type="component" value="Unassembled WGS sequence"/>
</dbReference>
<feature type="region of interest" description="Disordered" evidence="1">
    <location>
        <begin position="1"/>
        <end position="133"/>
    </location>
</feature>